<dbReference type="EMBL" id="MG602507">
    <property type="protein sequence ID" value="AVG46176.1"/>
    <property type="molecule type" value="Genomic_DNA"/>
</dbReference>
<organismHost>
    <name type="scientific">Acanthamoeba polyphaga</name>
    <name type="common">Amoeba</name>
    <dbReference type="NCBI Taxonomy" id="5757"/>
</organismHost>
<organism evidence="3">
    <name type="scientific">Acanthamoeba polyphaga mimivirus</name>
    <name type="common">APMV</name>
    <dbReference type="NCBI Taxonomy" id="212035"/>
    <lineage>
        <taxon>Viruses</taxon>
        <taxon>Varidnaviria</taxon>
        <taxon>Bamfordvirae</taxon>
        <taxon>Nucleocytoviricota</taxon>
        <taxon>Megaviricetes</taxon>
        <taxon>Imitervirales</taxon>
        <taxon>Mimiviridae</taxon>
        <taxon>Megamimivirinae</taxon>
        <taxon>Mimivirus</taxon>
        <taxon>Mimivirus bradfordmassiliense</taxon>
    </lineage>
</organism>
<reference evidence="3" key="1">
    <citation type="journal article" date="2017" name="Front. Microbiol.">
        <title>Genome Characterization of the First Mimiviruses of Lineage C Isolated in Brazil.</title>
        <authorList>
            <person name="Assis F.L."/>
            <person name="Franco-Luiz A.P.M."/>
            <person name="Dos Santos R.N."/>
            <person name="Campos F.S."/>
            <person name="Dornas F.P."/>
            <person name="Borato P.V.M."/>
            <person name="Franco A.C."/>
            <person name="Abrahao J.S."/>
            <person name="Colson P."/>
            <person name="Scola B."/>
        </authorList>
    </citation>
    <scope>NUCLEOTIDE SEQUENCE [LARGE SCALE GENOMIC DNA]</scope>
</reference>
<proteinExistence type="inferred from homology"/>
<dbReference type="SUPFAM" id="SSF101478">
    <property type="entry name" value="ADP-ribosylglycohydrolase"/>
    <property type="match status" value="1"/>
</dbReference>
<comment type="similarity">
    <text evidence="1">Belongs to the ADP-ribosylglycohydrolase family.</text>
</comment>
<dbReference type="InterPro" id="IPR050792">
    <property type="entry name" value="ADP-ribosylglycohydrolase"/>
</dbReference>
<dbReference type="Proteomes" id="UP000280369">
    <property type="component" value="Segment"/>
</dbReference>
<dbReference type="InterPro" id="IPR036705">
    <property type="entry name" value="Ribosyl_crysJ1_sf"/>
</dbReference>
<dbReference type="PANTHER" id="PTHR16222:SF26">
    <property type="entry name" value="ADP-RIBOSYLHYDROLASE ARH1"/>
    <property type="match status" value="1"/>
</dbReference>
<protein>
    <submittedName>
        <fullName evidence="3">ADP-ribosyl glycohydrolase</fullName>
    </submittedName>
</protein>
<dbReference type="Pfam" id="PF03747">
    <property type="entry name" value="ADP_ribosyl_GH"/>
    <property type="match status" value="1"/>
</dbReference>
<dbReference type="InterPro" id="IPR005502">
    <property type="entry name" value="Ribosyl_crysJ1"/>
</dbReference>
<evidence type="ECO:0000313" key="3">
    <source>
        <dbReference type="EMBL" id="AVG46176.1"/>
    </source>
</evidence>
<accession>A0A2L2DJ63</accession>
<name>A0A2L2DJ63_MIMIV</name>
<keyword evidence="2 3" id="KW-0378">Hydrolase</keyword>
<sequence>MSNKKIQNKNNDNDKPFSNVNMAKLVDKYQSESRKYIYNILVDEYKINKKLAKEIEENVNKSTISRMTERYKFNEPYTFWHSAEELGMIDEYRIAVSNYTDFVDFMSTSLIIPFYQSFGDTLGYYNGNWEFNYGDAYAGPDYVNDLIYDFIDLGGINDISILNWLSSDDTILYMTTMSVLTECMAISPYIDDINLYGEKLRDAYLKARPMIENRHPGQTTIDSLDILSNIAWNEIPYNSRAIGAGSVMRSGCIGIFFVGSHNRQKLIALAVECSRLTHNSTSSILGSIVAALFTAYALEKVPINYWPHKLLKLLRSDMIDEYMKQSRPKEYNLFVRDKVIYIGQWKNYVDLRFSGINPRTNLRYMKNPVERYRYLSDNFSKGCDIPGSCADDSVIMAYDALLQSGGIMEKIIVYSILHPGDSDTVGSIAMSWFGAMYHSPKNHFLIDKNIEQLEFRNNLYQLYEDNVLNMLRVYYRDIYINTARKIIKQTIKPK</sequence>
<dbReference type="Gene3D" id="1.10.4080.10">
    <property type="entry name" value="ADP-ribosylation/Crystallin J1"/>
    <property type="match status" value="1"/>
</dbReference>
<evidence type="ECO:0000256" key="2">
    <source>
        <dbReference type="ARBA" id="ARBA00022801"/>
    </source>
</evidence>
<dbReference type="PANTHER" id="PTHR16222">
    <property type="entry name" value="ADP-RIBOSYLGLYCOHYDROLASE"/>
    <property type="match status" value="1"/>
</dbReference>
<dbReference type="GO" id="GO:0016787">
    <property type="term" value="F:hydrolase activity"/>
    <property type="evidence" value="ECO:0007669"/>
    <property type="project" value="UniProtKB-KW"/>
</dbReference>
<evidence type="ECO:0000256" key="1">
    <source>
        <dbReference type="ARBA" id="ARBA00010702"/>
    </source>
</evidence>